<dbReference type="Pfam" id="PF13018">
    <property type="entry name" value="ESPR"/>
    <property type="match status" value="1"/>
</dbReference>
<dbReference type="InterPro" id="IPR024973">
    <property type="entry name" value="ESPR"/>
</dbReference>
<name>A0A6N3DDL2_9FIRM</name>
<feature type="domain" description="ESPR" evidence="1">
    <location>
        <begin position="1"/>
        <end position="47"/>
    </location>
</feature>
<dbReference type="RefSeq" id="WP_021841260.1">
    <property type="nucleotide sequence ID" value="NZ_CACRUX010000057.1"/>
</dbReference>
<evidence type="ECO:0000313" key="2">
    <source>
        <dbReference type="EMBL" id="VYU27266.1"/>
    </source>
</evidence>
<proteinExistence type="predicted"/>
<protein>
    <recommendedName>
        <fullName evidence="1">ESPR domain-containing protein</fullName>
    </recommendedName>
</protein>
<evidence type="ECO:0000259" key="1">
    <source>
        <dbReference type="Pfam" id="PF13018"/>
    </source>
</evidence>
<reference evidence="2" key="1">
    <citation type="submission" date="2019-11" db="EMBL/GenBank/DDBJ databases">
        <authorList>
            <person name="Feng L."/>
        </authorList>
    </citation>
    <scope>NUCLEOTIDE SEQUENCE</scope>
    <source>
        <strain evidence="2">VrattiLFYP33</strain>
    </source>
</reference>
<dbReference type="EMBL" id="CACRUX010000057">
    <property type="protein sequence ID" value="VYU27266.1"/>
    <property type="molecule type" value="Genomic_DNA"/>
</dbReference>
<gene>
    <name evidence="2" type="ORF">VRLFYP33_01607</name>
</gene>
<organism evidence="2">
    <name type="scientific">Veillonella ratti</name>
    <dbReference type="NCBI Taxonomy" id="103892"/>
    <lineage>
        <taxon>Bacteria</taxon>
        <taxon>Bacillati</taxon>
        <taxon>Bacillota</taxon>
        <taxon>Negativicutes</taxon>
        <taxon>Veillonellales</taxon>
        <taxon>Veillonellaceae</taxon>
        <taxon>Veillonella</taxon>
    </lineage>
</organism>
<sequence length="299" mass="30306">MNKQYKVIWSKVKNSYVVVSELAKRNGKAGSTHSQSGQKIGVALSVLALCAGMTAGVSAADQYYSVNDMNGALSQFGNKSNDGAQGVGSVAAGAGAKVESASGSFQGAMATVVGSLNTVAAGTQQFDGVANSIVGAANATQNANATLIFGAGNAVTNSYGNVTFNVGNVDPTDPIATAKALAASVGDSGGQVLVVGGANTVDYARFSAVTGVSNKLNGADGNTSDYNFITGAKNTLTNTDGTYVIGSSNTVSDGTSNIVIGDKRKLTGRLMTLSSGLLMQKWQQLYPTQLSLDIMLMQP</sequence>
<accession>A0A6N3DDL2</accession>
<dbReference type="AlphaFoldDB" id="A0A6N3DDL2"/>